<evidence type="ECO:0000256" key="9">
    <source>
        <dbReference type="PIRSR" id="PIRSR001134-2"/>
    </source>
</evidence>
<dbReference type="InterPro" id="IPR001316">
    <property type="entry name" value="Pept_S1A_streptogrisin"/>
</dbReference>
<name>A0A8J3Q8Z3_9ACTN</name>
<feature type="disulfide bond" evidence="9">
    <location>
        <begin position="346"/>
        <end position="373"/>
    </location>
</feature>
<protein>
    <recommendedName>
        <fullName evidence="15">S1 family peptidase</fullName>
    </recommendedName>
</protein>
<dbReference type="EMBL" id="BONY01000024">
    <property type="protein sequence ID" value="GIH06105.1"/>
    <property type="molecule type" value="Genomic_DNA"/>
</dbReference>
<comment type="caution">
    <text evidence="13">The sequence shown here is derived from an EMBL/GenBank/DDBJ whole genome shotgun (WGS) entry which is preliminary data.</text>
</comment>
<evidence type="ECO:0000256" key="3">
    <source>
        <dbReference type="ARBA" id="ARBA00022729"/>
    </source>
</evidence>
<dbReference type="SUPFAM" id="SSF50494">
    <property type="entry name" value="Trypsin-like serine proteases"/>
    <property type="match status" value="1"/>
</dbReference>
<dbReference type="InterPro" id="IPR037295">
    <property type="entry name" value="Alpha-lytic_protease_prodomain"/>
</dbReference>
<evidence type="ECO:0000256" key="4">
    <source>
        <dbReference type="ARBA" id="ARBA00022801"/>
    </source>
</evidence>
<evidence type="ECO:0000256" key="8">
    <source>
        <dbReference type="PIRSR" id="PIRSR001134-1"/>
    </source>
</evidence>
<proteinExistence type="inferred from homology"/>
<sequence length="405" mass="41614">MHPPLTRLAVALALVASAVAVPATALASEGGAPVSALYAQAMTRDLGVDATQVEARLAVELKAAKTEEKLSQSLGSSYGGAWFDESASTLVVGITDAKQAARVAAAGATPKLVKHSVARLSASKNALDRAPRPAASDITSWYVDPATNSVVVTARPGADNAVKDFIAASGADRTTVKVEQATASYHTTIDSFPATEWAIYGGSALLLPNGSCSSGFAVWRASDGVFGMTTAGHCGTVNTPATFRIVNGPLTEQGTFRNSMFPGSGDMAFVSHDSYQFEGTGFVLQQVLDYTGRAIPVDGLQEAAVGASICHSGISTGFRCGRITARNVTVNYVEGPVTGLTQTSACGDFGDSGGPYLAGTQAQGTVSGGDRGCSSGGRITFFQPIRPVLQAYGLNLMTRFGPMPG</sequence>
<accession>A0A8J3Q8Z3</accession>
<organism evidence="13 14">
    <name type="scientific">Rhizocola hellebori</name>
    <dbReference type="NCBI Taxonomy" id="1392758"/>
    <lineage>
        <taxon>Bacteria</taxon>
        <taxon>Bacillati</taxon>
        <taxon>Actinomycetota</taxon>
        <taxon>Actinomycetes</taxon>
        <taxon>Micromonosporales</taxon>
        <taxon>Micromonosporaceae</taxon>
        <taxon>Rhizocola</taxon>
    </lineage>
</organism>
<dbReference type="Gene3D" id="2.40.10.10">
    <property type="entry name" value="Trypsin-like serine proteases"/>
    <property type="match status" value="2"/>
</dbReference>
<dbReference type="SUPFAM" id="SSF54806">
    <property type="entry name" value="Alpha-lytic protease prodomain"/>
    <property type="match status" value="1"/>
</dbReference>
<evidence type="ECO:0008006" key="15">
    <source>
        <dbReference type="Google" id="ProtNLM"/>
    </source>
</evidence>
<feature type="disulfide bond" evidence="9">
    <location>
        <begin position="212"/>
        <end position="234"/>
    </location>
</feature>
<reference evidence="13" key="1">
    <citation type="submission" date="2021-01" db="EMBL/GenBank/DDBJ databases">
        <title>Whole genome shotgun sequence of Rhizocola hellebori NBRC 109834.</title>
        <authorList>
            <person name="Komaki H."/>
            <person name="Tamura T."/>
        </authorList>
    </citation>
    <scope>NUCLEOTIDE SEQUENCE</scope>
    <source>
        <strain evidence="13">NBRC 109834</strain>
    </source>
</reference>
<evidence type="ECO:0000256" key="6">
    <source>
        <dbReference type="ARBA" id="ARBA00023145"/>
    </source>
</evidence>
<evidence type="ECO:0000256" key="1">
    <source>
        <dbReference type="ARBA" id="ARBA00007664"/>
    </source>
</evidence>
<feature type="active site" description="Charge relay system" evidence="8">
    <location>
        <position position="266"/>
    </location>
</feature>
<dbReference type="GO" id="GO:0006508">
    <property type="term" value="P:proteolysis"/>
    <property type="evidence" value="ECO:0007669"/>
    <property type="project" value="UniProtKB-KW"/>
</dbReference>
<feature type="domain" description="Peptidase S1" evidence="11">
    <location>
        <begin position="230"/>
        <end position="388"/>
    </location>
</feature>
<evidence type="ECO:0000313" key="14">
    <source>
        <dbReference type="Proteomes" id="UP000612899"/>
    </source>
</evidence>
<dbReference type="Proteomes" id="UP000612899">
    <property type="component" value="Unassembled WGS sequence"/>
</dbReference>
<dbReference type="AlphaFoldDB" id="A0A8J3Q8Z3"/>
<keyword evidence="6" id="KW-0865">Zymogen</keyword>
<keyword evidence="7 9" id="KW-1015">Disulfide bond</keyword>
<keyword evidence="3 10" id="KW-0732">Signal</keyword>
<dbReference type="InterPro" id="IPR001254">
    <property type="entry name" value="Trypsin_dom"/>
</dbReference>
<dbReference type="PIRSF" id="PIRSF001134">
    <property type="entry name" value="Streptogrisin"/>
    <property type="match status" value="1"/>
</dbReference>
<feature type="signal peptide" evidence="10">
    <location>
        <begin position="1"/>
        <end position="27"/>
    </location>
</feature>
<evidence type="ECO:0000259" key="12">
    <source>
        <dbReference type="Pfam" id="PF02983"/>
    </source>
</evidence>
<dbReference type="InterPro" id="IPR035070">
    <property type="entry name" value="Streptogrisin_prodomain"/>
</dbReference>
<comment type="similarity">
    <text evidence="1">Belongs to the peptidase S1 family.</text>
</comment>
<gene>
    <name evidence="13" type="ORF">Rhe02_41720</name>
</gene>
<dbReference type="Pfam" id="PF00089">
    <property type="entry name" value="Trypsin"/>
    <property type="match status" value="1"/>
</dbReference>
<evidence type="ECO:0000256" key="10">
    <source>
        <dbReference type="SAM" id="SignalP"/>
    </source>
</evidence>
<dbReference type="GO" id="GO:0005576">
    <property type="term" value="C:extracellular region"/>
    <property type="evidence" value="ECO:0007669"/>
    <property type="project" value="InterPro"/>
</dbReference>
<evidence type="ECO:0000259" key="11">
    <source>
        <dbReference type="Pfam" id="PF00089"/>
    </source>
</evidence>
<evidence type="ECO:0000256" key="2">
    <source>
        <dbReference type="ARBA" id="ARBA00022670"/>
    </source>
</evidence>
<dbReference type="Pfam" id="PF02983">
    <property type="entry name" value="Pro_Al_protease"/>
    <property type="match status" value="1"/>
</dbReference>
<keyword evidence="4" id="KW-0378">Hydrolase</keyword>
<dbReference type="Gene3D" id="3.30.300.50">
    <property type="match status" value="2"/>
</dbReference>
<feature type="active site" description="Charge relay system" evidence="8">
    <location>
        <position position="233"/>
    </location>
</feature>
<feature type="chain" id="PRO_5035284296" description="S1 family peptidase" evidence="10">
    <location>
        <begin position="28"/>
        <end position="405"/>
    </location>
</feature>
<feature type="active site" description="Charge relay system" evidence="8">
    <location>
        <position position="352"/>
    </location>
</feature>
<dbReference type="RefSeq" id="WP_203909932.1">
    <property type="nucleotide sequence ID" value="NZ_BONY01000024.1"/>
</dbReference>
<dbReference type="GO" id="GO:0004252">
    <property type="term" value="F:serine-type endopeptidase activity"/>
    <property type="evidence" value="ECO:0007669"/>
    <property type="project" value="InterPro"/>
</dbReference>
<dbReference type="InterPro" id="IPR004236">
    <property type="entry name" value="Pept_S1_alpha_lytic"/>
</dbReference>
<evidence type="ECO:0000256" key="5">
    <source>
        <dbReference type="ARBA" id="ARBA00022825"/>
    </source>
</evidence>
<keyword evidence="2" id="KW-0645">Protease</keyword>
<dbReference type="InterPro" id="IPR043504">
    <property type="entry name" value="Peptidase_S1_PA_chymotrypsin"/>
</dbReference>
<dbReference type="PRINTS" id="PR00861">
    <property type="entry name" value="ALYTICPTASE"/>
</dbReference>
<keyword evidence="14" id="KW-1185">Reference proteome</keyword>
<dbReference type="InterPro" id="IPR009003">
    <property type="entry name" value="Peptidase_S1_PA"/>
</dbReference>
<feature type="disulfide bond" evidence="9">
    <location>
        <begin position="310"/>
        <end position="320"/>
    </location>
</feature>
<feature type="domain" description="Peptidase S1A alpha-lytic prodomain" evidence="12">
    <location>
        <begin position="115"/>
        <end position="172"/>
    </location>
</feature>
<dbReference type="CDD" id="cd21112">
    <property type="entry name" value="alphaLP-like"/>
    <property type="match status" value="1"/>
</dbReference>
<keyword evidence="5" id="KW-0720">Serine protease</keyword>
<evidence type="ECO:0000313" key="13">
    <source>
        <dbReference type="EMBL" id="GIH06105.1"/>
    </source>
</evidence>
<evidence type="ECO:0000256" key="7">
    <source>
        <dbReference type="ARBA" id="ARBA00023157"/>
    </source>
</evidence>